<dbReference type="OrthoDB" id="6678752at2759"/>
<proteinExistence type="predicted"/>
<feature type="transmembrane region" description="Helical" evidence="2">
    <location>
        <begin position="166"/>
        <end position="192"/>
    </location>
</feature>
<keyword evidence="4" id="KW-1185">Reference proteome</keyword>
<keyword evidence="2" id="KW-0472">Membrane</keyword>
<accession>A0A4C1VGX5</accession>
<evidence type="ECO:0000256" key="1">
    <source>
        <dbReference type="SAM" id="MobiDB-lite"/>
    </source>
</evidence>
<evidence type="ECO:0000313" key="3">
    <source>
        <dbReference type="EMBL" id="GBP37592.1"/>
    </source>
</evidence>
<protein>
    <submittedName>
        <fullName evidence="3">Uncharacterized protein</fullName>
    </submittedName>
</protein>
<keyword evidence="2" id="KW-0812">Transmembrane</keyword>
<dbReference type="EMBL" id="BGZK01000336">
    <property type="protein sequence ID" value="GBP37592.1"/>
    <property type="molecule type" value="Genomic_DNA"/>
</dbReference>
<keyword evidence="2" id="KW-1133">Transmembrane helix</keyword>
<name>A0A4C1VGX5_EUMVA</name>
<feature type="region of interest" description="Disordered" evidence="1">
    <location>
        <begin position="1"/>
        <end position="23"/>
    </location>
</feature>
<sequence>MGNHLDECKSTANEVPPLPTCPRSSRCARRSSAPYPIIYLIQPVIAIYVSNAVVKQPLAHIQVREQCARPHASATRAMEDKPAGSARTRQTRKLSKESPFSLNYVKIWRIFSSTMMAWPREKHKGKESTFAVVLKALQPVVFAVAAIDVAVYTYKYQHEVDFTTRGQLYIAAISGGITLVSWTVHVLGSYVIPGYEAIFVSRRVAKI</sequence>
<gene>
    <name evidence="3" type="ORF">EVAR_34628_1</name>
</gene>
<evidence type="ECO:0000256" key="2">
    <source>
        <dbReference type="SAM" id="Phobius"/>
    </source>
</evidence>
<feature type="transmembrane region" description="Helical" evidence="2">
    <location>
        <begin position="130"/>
        <end position="154"/>
    </location>
</feature>
<dbReference type="Proteomes" id="UP000299102">
    <property type="component" value="Unassembled WGS sequence"/>
</dbReference>
<evidence type="ECO:0000313" key="4">
    <source>
        <dbReference type="Proteomes" id="UP000299102"/>
    </source>
</evidence>
<feature type="region of interest" description="Disordered" evidence="1">
    <location>
        <begin position="70"/>
        <end position="94"/>
    </location>
</feature>
<dbReference type="AlphaFoldDB" id="A0A4C1VGX5"/>
<comment type="caution">
    <text evidence="3">The sequence shown here is derived from an EMBL/GenBank/DDBJ whole genome shotgun (WGS) entry which is preliminary data.</text>
</comment>
<organism evidence="3 4">
    <name type="scientific">Eumeta variegata</name>
    <name type="common">Bagworm moth</name>
    <name type="synonym">Eumeta japonica</name>
    <dbReference type="NCBI Taxonomy" id="151549"/>
    <lineage>
        <taxon>Eukaryota</taxon>
        <taxon>Metazoa</taxon>
        <taxon>Ecdysozoa</taxon>
        <taxon>Arthropoda</taxon>
        <taxon>Hexapoda</taxon>
        <taxon>Insecta</taxon>
        <taxon>Pterygota</taxon>
        <taxon>Neoptera</taxon>
        <taxon>Endopterygota</taxon>
        <taxon>Lepidoptera</taxon>
        <taxon>Glossata</taxon>
        <taxon>Ditrysia</taxon>
        <taxon>Tineoidea</taxon>
        <taxon>Psychidae</taxon>
        <taxon>Oiketicinae</taxon>
        <taxon>Eumeta</taxon>
    </lineage>
</organism>
<reference evidence="3 4" key="1">
    <citation type="journal article" date="2019" name="Commun. Biol.">
        <title>The bagworm genome reveals a unique fibroin gene that provides high tensile strength.</title>
        <authorList>
            <person name="Kono N."/>
            <person name="Nakamura H."/>
            <person name="Ohtoshi R."/>
            <person name="Tomita M."/>
            <person name="Numata K."/>
            <person name="Arakawa K."/>
        </authorList>
    </citation>
    <scope>NUCLEOTIDE SEQUENCE [LARGE SCALE GENOMIC DNA]</scope>
</reference>